<dbReference type="EMBL" id="BPVZ01000317">
    <property type="protein sequence ID" value="GKV49748.1"/>
    <property type="molecule type" value="Genomic_DNA"/>
</dbReference>
<gene>
    <name evidence="1" type="ORF">SLEP1_g56482</name>
</gene>
<keyword evidence="2" id="KW-1185">Reference proteome</keyword>
<evidence type="ECO:0008006" key="3">
    <source>
        <dbReference type="Google" id="ProtNLM"/>
    </source>
</evidence>
<accession>A0AAV5MIF6</accession>
<comment type="caution">
    <text evidence="1">The sequence shown here is derived from an EMBL/GenBank/DDBJ whole genome shotgun (WGS) entry which is preliminary data.</text>
</comment>
<proteinExistence type="predicted"/>
<protein>
    <recommendedName>
        <fullName evidence="3">F-box protein</fullName>
    </recommendedName>
</protein>
<reference evidence="1 2" key="1">
    <citation type="journal article" date="2021" name="Commun. Biol.">
        <title>The genome of Shorea leprosula (Dipterocarpaceae) highlights the ecological relevance of drought in aseasonal tropical rainforests.</title>
        <authorList>
            <person name="Ng K.K.S."/>
            <person name="Kobayashi M.J."/>
            <person name="Fawcett J.A."/>
            <person name="Hatakeyama M."/>
            <person name="Paape T."/>
            <person name="Ng C.H."/>
            <person name="Ang C.C."/>
            <person name="Tnah L.H."/>
            <person name="Lee C.T."/>
            <person name="Nishiyama T."/>
            <person name="Sese J."/>
            <person name="O'Brien M.J."/>
            <person name="Copetti D."/>
            <person name="Mohd Noor M.I."/>
            <person name="Ong R.C."/>
            <person name="Putra M."/>
            <person name="Sireger I.Z."/>
            <person name="Indrioko S."/>
            <person name="Kosugi Y."/>
            <person name="Izuno A."/>
            <person name="Isagi Y."/>
            <person name="Lee S.L."/>
            <person name="Shimizu K.K."/>
        </authorList>
    </citation>
    <scope>NUCLEOTIDE SEQUENCE [LARGE SCALE GENOMIC DNA]</scope>
    <source>
        <strain evidence="1">214</strain>
    </source>
</reference>
<evidence type="ECO:0000313" key="2">
    <source>
        <dbReference type="Proteomes" id="UP001054252"/>
    </source>
</evidence>
<name>A0AAV5MIF6_9ROSI</name>
<organism evidence="1 2">
    <name type="scientific">Rubroshorea leprosula</name>
    <dbReference type="NCBI Taxonomy" id="152421"/>
    <lineage>
        <taxon>Eukaryota</taxon>
        <taxon>Viridiplantae</taxon>
        <taxon>Streptophyta</taxon>
        <taxon>Embryophyta</taxon>
        <taxon>Tracheophyta</taxon>
        <taxon>Spermatophyta</taxon>
        <taxon>Magnoliopsida</taxon>
        <taxon>eudicotyledons</taxon>
        <taxon>Gunneridae</taxon>
        <taxon>Pentapetalae</taxon>
        <taxon>rosids</taxon>
        <taxon>malvids</taxon>
        <taxon>Malvales</taxon>
        <taxon>Dipterocarpaceae</taxon>
        <taxon>Rubroshorea</taxon>
    </lineage>
</organism>
<sequence>MVCCCPEARLAEKKQGWAVLNRFQGPLVQIGFGSLQLGWAAAFPPMCRAISIRKETAIRAENEFVGREQSREAAGFLRRTHNLQETAEILAGDGGGGVRFVDSFPDDLVISILSKLSSAHPPLSFGFRHRFDDMQEIK</sequence>
<dbReference type="AlphaFoldDB" id="A0AAV5MIF6"/>
<dbReference type="Proteomes" id="UP001054252">
    <property type="component" value="Unassembled WGS sequence"/>
</dbReference>
<evidence type="ECO:0000313" key="1">
    <source>
        <dbReference type="EMBL" id="GKV49748.1"/>
    </source>
</evidence>